<dbReference type="Pfam" id="PF20448">
    <property type="entry name" value="DUF6705"/>
    <property type="match status" value="1"/>
</dbReference>
<gene>
    <name evidence="2" type="ORF">CLV73_2587</name>
</gene>
<feature type="domain" description="DUF6705" evidence="1">
    <location>
        <begin position="16"/>
        <end position="83"/>
    </location>
</feature>
<protein>
    <recommendedName>
        <fullName evidence="1">DUF6705 domain-containing protein</fullName>
    </recommendedName>
</protein>
<dbReference type="Proteomes" id="UP000228740">
    <property type="component" value="Unassembled WGS sequence"/>
</dbReference>
<name>A0A2M9C1B4_9FLAO</name>
<reference evidence="2 3" key="1">
    <citation type="submission" date="2017-11" db="EMBL/GenBank/DDBJ databases">
        <title>Genomic Encyclopedia of Archaeal and Bacterial Type Strains, Phase II (KMG-II): From Individual Species to Whole Genera.</title>
        <authorList>
            <person name="Goeker M."/>
        </authorList>
    </citation>
    <scope>NUCLEOTIDE SEQUENCE [LARGE SCALE GENOMIC DNA]</scope>
    <source>
        <strain evidence="2 3">DSM 27617</strain>
    </source>
</reference>
<sequence length="161" mass="18520">MQENPPFPCPNFTYVKDINNSLNKYVGTWQGNLNGKNYEFKFIKKENVGKDIKDDRLIGRLRITDSNGNIIYNSFAEADDDKTHFFGTNFQPDLKAYIVYFHGPSIGCAEYGDVYLRIQPTTPDQMTIIMIPDNDTTIEGKCPINFQPTIPYEQLIHLVKQ</sequence>
<evidence type="ECO:0000313" key="3">
    <source>
        <dbReference type="Proteomes" id="UP000228740"/>
    </source>
</evidence>
<dbReference type="EMBL" id="PGFD01000002">
    <property type="protein sequence ID" value="PJJ64229.1"/>
    <property type="molecule type" value="Genomic_DNA"/>
</dbReference>
<comment type="caution">
    <text evidence="2">The sequence shown here is derived from an EMBL/GenBank/DDBJ whole genome shotgun (WGS) entry which is preliminary data.</text>
</comment>
<evidence type="ECO:0000259" key="1">
    <source>
        <dbReference type="Pfam" id="PF20448"/>
    </source>
</evidence>
<dbReference type="OrthoDB" id="1274930at2"/>
<keyword evidence="3" id="KW-1185">Reference proteome</keyword>
<dbReference type="InterPro" id="IPR046551">
    <property type="entry name" value="DUF6705"/>
</dbReference>
<dbReference type="AlphaFoldDB" id="A0A2M9C1B4"/>
<proteinExistence type="predicted"/>
<organism evidence="2 3">
    <name type="scientific">Chryseobacterium geocarposphaerae</name>
    <dbReference type="NCBI Taxonomy" id="1416776"/>
    <lineage>
        <taxon>Bacteria</taxon>
        <taxon>Pseudomonadati</taxon>
        <taxon>Bacteroidota</taxon>
        <taxon>Flavobacteriia</taxon>
        <taxon>Flavobacteriales</taxon>
        <taxon>Weeksellaceae</taxon>
        <taxon>Chryseobacterium group</taxon>
        <taxon>Chryseobacterium</taxon>
    </lineage>
</organism>
<evidence type="ECO:0000313" key="2">
    <source>
        <dbReference type="EMBL" id="PJJ64229.1"/>
    </source>
</evidence>
<accession>A0A2M9C1B4</accession>